<dbReference type="EMBL" id="RCTF01000001">
    <property type="protein sequence ID" value="RLP81648.1"/>
    <property type="molecule type" value="Genomic_DNA"/>
</dbReference>
<accession>A0A3L7AQA0</accession>
<dbReference type="OrthoDB" id="1356379at28211"/>
<protein>
    <submittedName>
        <fullName evidence="1">Uncharacterized protein</fullName>
    </submittedName>
</protein>
<name>A0A3L7AQA0_9HYPH</name>
<dbReference type="RefSeq" id="WP_121621463.1">
    <property type="nucleotide sequence ID" value="NZ_JACIIW010000004.1"/>
</dbReference>
<proteinExistence type="predicted"/>
<keyword evidence="2" id="KW-1185">Reference proteome</keyword>
<sequence length="68" mass="7562">MTITINLPIFPLRREIAALKRHLGRKLTTPAATRASASVREDTRYSLDGFEFDVAAMAHLPQGPRSAR</sequence>
<dbReference type="Proteomes" id="UP000269692">
    <property type="component" value="Unassembled WGS sequence"/>
</dbReference>
<evidence type="ECO:0000313" key="1">
    <source>
        <dbReference type="EMBL" id="RLP81648.1"/>
    </source>
</evidence>
<organism evidence="1 2">
    <name type="scientific">Xanthobacter tagetidis</name>
    <dbReference type="NCBI Taxonomy" id="60216"/>
    <lineage>
        <taxon>Bacteria</taxon>
        <taxon>Pseudomonadati</taxon>
        <taxon>Pseudomonadota</taxon>
        <taxon>Alphaproteobacteria</taxon>
        <taxon>Hyphomicrobiales</taxon>
        <taxon>Xanthobacteraceae</taxon>
        <taxon>Xanthobacter</taxon>
    </lineage>
</organism>
<dbReference type="AlphaFoldDB" id="A0A3L7AQA0"/>
<evidence type="ECO:0000313" key="2">
    <source>
        <dbReference type="Proteomes" id="UP000269692"/>
    </source>
</evidence>
<comment type="caution">
    <text evidence="1">The sequence shown here is derived from an EMBL/GenBank/DDBJ whole genome shotgun (WGS) entry which is preliminary data.</text>
</comment>
<gene>
    <name evidence="1" type="ORF">D9R14_01200</name>
</gene>
<reference evidence="1 2" key="1">
    <citation type="submission" date="2018-10" db="EMBL/GenBank/DDBJ databases">
        <title>Xanthobacter tagetidis genome sequencing and assembly.</title>
        <authorList>
            <person name="Maclea K.S."/>
            <person name="Goen A.E."/>
            <person name="Fatima S.A."/>
        </authorList>
    </citation>
    <scope>NUCLEOTIDE SEQUENCE [LARGE SCALE GENOMIC DNA]</scope>
    <source>
        <strain evidence="1 2">ATCC 700314</strain>
    </source>
</reference>